<evidence type="ECO:0000256" key="3">
    <source>
        <dbReference type="ARBA" id="ARBA00022475"/>
    </source>
</evidence>
<dbReference type="GO" id="GO:0005886">
    <property type="term" value="C:plasma membrane"/>
    <property type="evidence" value="ECO:0007669"/>
    <property type="project" value="UniProtKB-SubCell"/>
</dbReference>
<dbReference type="KEGG" id="baqk:QN215_07180"/>
<feature type="transmembrane region" description="Helical" evidence="7">
    <location>
        <begin position="285"/>
        <end position="302"/>
    </location>
</feature>
<keyword evidence="6 7" id="KW-0472">Membrane</keyword>
<proteinExistence type="inferred from homology"/>
<comment type="similarity">
    <text evidence="2">Belongs to the polysaccharide synthase family.</text>
</comment>
<accession>A0AB39U509</accession>
<dbReference type="AlphaFoldDB" id="A0AB39U509"/>
<dbReference type="InterPro" id="IPR050833">
    <property type="entry name" value="Poly_Biosynth_Transport"/>
</dbReference>
<evidence type="ECO:0000256" key="2">
    <source>
        <dbReference type="ARBA" id="ARBA00007430"/>
    </source>
</evidence>
<feature type="transmembrane region" description="Helical" evidence="7">
    <location>
        <begin position="39"/>
        <end position="63"/>
    </location>
</feature>
<feature type="transmembrane region" description="Helical" evidence="7">
    <location>
        <begin position="308"/>
        <end position="330"/>
    </location>
</feature>
<keyword evidence="4 7" id="KW-0812">Transmembrane</keyword>
<name>A0AB39U509_9BIFI</name>
<dbReference type="PANTHER" id="PTHR30250:SF10">
    <property type="entry name" value="LIPOPOLYSACCHARIDE BIOSYNTHESIS PROTEIN WZXC"/>
    <property type="match status" value="1"/>
</dbReference>
<organism evidence="8">
    <name type="scientific">Bifidobacterium aquikefiricola</name>
    <dbReference type="NCBI Taxonomy" id="3059038"/>
    <lineage>
        <taxon>Bacteria</taxon>
        <taxon>Bacillati</taxon>
        <taxon>Actinomycetota</taxon>
        <taxon>Actinomycetes</taxon>
        <taxon>Bifidobacteriales</taxon>
        <taxon>Bifidobacteriaceae</taxon>
        <taxon>Bifidobacterium</taxon>
    </lineage>
</organism>
<feature type="transmembrane region" description="Helical" evidence="7">
    <location>
        <begin position="378"/>
        <end position="398"/>
    </location>
</feature>
<feature type="transmembrane region" description="Helical" evidence="7">
    <location>
        <begin position="351"/>
        <end position="372"/>
    </location>
</feature>
<feature type="transmembrane region" description="Helical" evidence="7">
    <location>
        <begin position="75"/>
        <end position="100"/>
    </location>
</feature>
<evidence type="ECO:0000256" key="5">
    <source>
        <dbReference type="ARBA" id="ARBA00022989"/>
    </source>
</evidence>
<dbReference type="RefSeq" id="WP_369343646.1">
    <property type="nucleotide sequence ID" value="NZ_CP129674.1"/>
</dbReference>
<evidence type="ECO:0000313" key="8">
    <source>
        <dbReference type="EMBL" id="XDS44050.1"/>
    </source>
</evidence>
<feature type="transmembrane region" description="Helical" evidence="7">
    <location>
        <begin position="106"/>
        <end position="127"/>
    </location>
</feature>
<reference evidence="8" key="1">
    <citation type="submission" date="2023-07" db="EMBL/GenBank/DDBJ databases">
        <title>Bifidobacterium aquikefiriaerophilum sp. nov. and Bifidobacterium eccum sp. nov., isolated from water kefir.</title>
        <authorList>
            <person name="Breselge S."/>
            <person name="Bellassi P."/>
            <person name="Barcenilla C."/>
            <person name="Alvarez-Ordonez A."/>
            <person name="Morelli L."/>
            <person name="Cotter P.D."/>
        </authorList>
    </citation>
    <scope>NUCLEOTIDE SEQUENCE</scope>
    <source>
        <strain evidence="8">WK041_4_12</strain>
    </source>
</reference>
<keyword evidence="3" id="KW-1003">Cell membrane</keyword>
<feature type="transmembrane region" description="Helical" evidence="7">
    <location>
        <begin position="410"/>
        <end position="435"/>
    </location>
</feature>
<dbReference type="CDD" id="cd13127">
    <property type="entry name" value="MATE_tuaB_like"/>
    <property type="match status" value="1"/>
</dbReference>
<keyword evidence="5 7" id="KW-1133">Transmembrane helix</keyword>
<evidence type="ECO:0000256" key="4">
    <source>
        <dbReference type="ARBA" id="ARBA00022692"/>
    </source>
</evidence>
<protein>
    <submittedName>
        <fullName evidence="8">Lipopolysaccharide biosynthesis protein</fullName>
    </submittedName>
</protein>
<dbReference type="Pfam" id="PF13440">
    <property type="entry name" value="Polysacc_synt_3"/>
    <property type="match status" value="1"/>
</dbReference>
<sequence length="476" mass="53105">MSFRRAAAIQFGSRYLNVFLQLILTAILARLLSPNDYGIIAGISIFTNLFGILADMGLGPAIIQYKNLTKNDYGSIFLFSLGLGSVLTLAFIGLGFPIAWFFRVAAYTHLCAWSAISIFFSTIDMVANGILLKEKRFDLVGFRLIVTTIIGGVVAVTMALNGFGAMSLIWNINIISILVFFWNFISVRGQISFSDIHIVHSMRIVARYSSYQAGFGLVNYFSRNLDHLIIGRISGSAPLGLYDKAYKLTTYPIQFVPGVLGSIIQPFLSMYQDKKEKLYEAQSKMISVLAMIGSMATFLFLLCNKELIYFAYGSQWMQCVPLFTILSISITFQMVNNITGSILQSAGRTDYLFAQGIFATVIMVVFVLIGAISKNLYTVTAMVTAAFVLQTITVAYFTTVKTFSHKLFDFFKPILPSAITSTICFLPLAVIKYYFEFLTDNYFISFSFYTSVYILMTVCALLLTGQLKTLKVLFTK</sequence>
<feature type="transmembrane region" description="Helical" evidence="7">
    <location>
        <begin position="139"/>
        <end position="160"/>
    </location>
</feature>
<comment type="subcellular location">
    <subcellularLocation>
        <location evidence="1">Cell membrane</location>
        <topology evidence="1">Multi-pass membrane protein</topology>
    </subcellularLocation>
</comment>
<feature type="transmembrane region" description="Helical" evidence="7">
    <location>
        <begin position="166"/>
        <end position="185"/>
    </location>
</feature>
<evidence type="ECO:0000256" key="6">
    <source>
        <dbReference type="ARBA" id="ARBA00023136"/>
    </source>
</evidence>
<evidence type="ECO:0000256" key="1">
    <source>
        <dbReference type="ARBA" id="ARBA00004651"/>
    </source>
</evidence>
<gene>
    <name evidence="8" type="ORF">QN215_07180</name>
</gene>
<dbReference type="EMBL" id="CP129674">
    <property type="protein sequence ID" value="XDS44050.1"/>
    <property type="molecule type" value="Genomic_DNA"/>
</dbReference>
<feature type="transmembrane region" description="Helical" evidence="7">
    <location>
        <begin position="12"/>
        <end position="33"/>
    </location>
</feature>
<evidence type="ECO:0000256" key="7">
    <source>
        <dbReference type="SAM" id="Phobius"/>
    </source>
</evidence>
<dbReference type="PANTHER" id="PTHR30250">
    <property type="entry name" value="PST FAMILY PREDICTED COLANIC ACID TRANSPORTER"/>
    <property type="match status" value="1"/>
</dbReference>
<feature type="transmembrane region" description="Helical" evidence="7">
    <location>
        <begin position="441"/>
        <end position="463"/>
    </location>
</feature>